<organism evidence="8">
    <name type="scientific">Schistocephalus solidus</name>
    <name type="common">Tapeworm</name>
    <dbReference type="NCBI Taxonomy" id="70667"/>
    <lineage>
        <taxon>Eukaryota</taxon>
        <taxon>Metazoa</taxon>
        <taxon>Spiralia</taxon>
        <taxon>Lophotrochozoa</taxon>
        <taxon>Platyhelminthes</taxon>
        <taxon>Cestoda</taxon>
        <taxon>Eucestoda</taxon>
        <taxon>Diphyllobothriidea</taxon>
        <taxon>Diphyllobothriidae</taxon>
        <taxon>Schistocephalus</taxon>
    </lineage>
</organism>
<evidence type="ECO:0000256" key="3">
    <source>
        <dbReference type="ARBA" id="ARBA00023157"/>
    </source>
</evidence>
<dbReference type="InterPro" id="IPR007110">
    <property type="entry name" value="Ig-like_dom"/>
</dbReference>
<keyword evidence="4" id="KW-0325">Glycoprotein</keyword>
<evidence type="ECO:0000259" key="7">
    <source>
        <dbReference type="PROSITE" id="PS50835"/>
    </source>
</evidence>
<dbReference type="AlphaFoldDB" id="A0A0X3P3F5"/>
<reference evidence="8" key="1">
    <citation type="submission" date="2016-01" db="EMBL/GenBank/DDBJ databases">
        <title>Reference transcriptome for the parasite Schistocephalus solidus: insights into the molecular evolution of parasitism.</title>
        <authorList>
            <person name="Hebert F.O."/>
            <person name="Grambauer S."/>
            <person name="Barber I."/>
            <person name="Landry C.R."/>
            <person name="Aubin-Horth N."/>
        </authorList>
    </citation>
    <scope>NUCLEOTIDE SEQUENCE</scope>
</reference>
<evidence type="ECO:0000256" key="2">
    <source>
        <dbReference type="ARBA" id="ARBA00023136"/>
    </source>
</evidence>
<evidence type="ECO:0000256" key="5">
    <source>
        <dbReference type="ARBA" id="ARBA00023319"/>
    </source>
</evidence>
<evidence type="ECO:0000313" key="8">
    <source>
        <dbReference type="EMBL" id="JAP46481.1"/>
    </source>
</evidence>
<sequence length="1028" mass="113828">YLVISCDPEGSLGIESPRNISTVTGHDAYFICCGGNKWTYESDRGFAGREIGPHPQSKNPNEIKKDLFLYDVSQKFQQKPKPQVETTVYQMRDDRGRLVLRIDNASIRDSGVYRCHGQKGSLDVFLSVHPQEHFSLGKHGQPIIPLAARMIKHFKMFSSDNSEKIILHCPLTKAQTVVAWEWREPIPPDSQVARSLPSDASPSLTVSHSGPGIYSSGNVEIGPELLWVRVLDPFSPEAPRKLWCKFRMDSLWKKKALDPSYYEIDWELYDPINVQLKMLNSSEKELYDHLGSSEPNIDYSDLYGSLGMEKERSSLRDRMELRSQPKLIEGYPAKLACVFRPIPTASSVRPAQVASWFRGDRSLPQPPFHVNNSNVATEGISVISVRAYTVSSEAALGSGDKNIATLPFENITCVVSSRVNDAHNYTVTSNASLTLEVIRQPKIVDVDLMSTECSLGGYAQLVCVVLANGKPNISIDFSSTAGQTSQPVGAEESSLGGDRGDWRQLTESYSLKIYRSEMDAEKPMLHRLTVVIRGAQREHHGAYRCHVTNAAGQAQYVGEIRVRSEPQLTIHPVQSTFFLGRRPLIISCLVSGYPLAVANPTALPARGLVTMSTASLMDEEGSSTLSPSNPELGDAAEAERFSPVSLKITNANMDTDQLVSIKLTSLRIGVYEGINATYSVVISYHLLNQATARCEYVHTDRTVISDEMEIKEATPPAKPQIVALCAGPGAVIFGVSNPPVSPENEPTDKIVSQRVLFAPSSEFHSASNLASKSIILDVEGQPRSETVDADEEAVQEALEKSPAQRKMSATDPPLVTVPITNLLPGTNYTFEWSSANQFSLTTTSQFTTSTAPLAPPLKPTHYIFLMPTSHHLRMAVFLDDPCPYENGGRAELVNILLRYRKAARKHDKPNSPFIGYGNWSESQVCIKNRPKNVDPLSAVDVAIGSDMSRILWSGDEAIQCELRVENTAVEYEVAVATTNRFGMSPWLPAIYRPEEAVRSAYLYRSRAFRVQTFRIFCIFFLLPTFELL</sequence>
<proteinExistence type="predicted"/>
<keyword evidence="2" id="KW-0472">Membrane</keyword>
<dbReference type="InterPro" id="IPR036179">
    <property type="entry name" value="Ig-like_dom_sf"/>
</dbReference>
<dbReference type="PROSITE" id="PS50835">
    <property type="entry name" value="IG_LIKE"/>
    <property type="match status" value="1"/>
</dbReference>
<name>A0A0X3P3F5_SCHSO</name>
<dbReference type="EMBL" id="GEEE01016744">
    <property type="protein sequence ID" value="JAP46481.1"/>
    <property type="molecule type" value="Transcribed_RNA"/>
</dbReference>
<dbReference type="InterPro" id="IPR051275">
    <property type="entry name" value="Cell_adhesion_signaling"/>
</dbReference>
<gene>
    <name evidence="8" type="ORF">TR148966</name>
</gene>
<keyword evidence="5" id="KW-0393">Immunoglobulin domain</keyword>
<dbReference type="GO" id="GO:0098609">
    <property type="term" value="P:cell-cell adhesion"/>
    <property type="evidence" value="ECO:0007669"/>
    <property type="project" value="TreeGrafter"/>
</dbReference>
<dbReference type="SMART" id="SM00409">
    <property type="entry name" value="IG"/>
    <property type="match status" value="2"/>
</dbReference>
<dbReference type="GO" id="GO:0005911">
    <property type="term" value="C:cell-cell junction"/>
    <property type="evidence" value="ECO:0007669"/>
    <property type="project" value="TreeGrafter"/>
</dbReference>
<comment type="subcellular location">
    <subcellularLocation>
        <location evidence="1">Membrane</location>
        <topology evidence="1">Single-pass type I membrane protein</topology>
    </subcellularLocation>
</comment>
<dbReference type="InterPro" id="IPR003599">
    <property type="entry name" value="Ig_sub"/>
</dbReference>
<feature type="non-terminal residue" evidence="8">
    <location>
        <position position="1"/>
    </location>
</feature>
<feature type="compositionally biased region" description="Polar residues" evidence="6">
    <location>
        <begin position="478"/>
        <end position="487"/>
    </location>
</feature>
<evidence type="ECO:0000256" key="6">
    <source>
        <dbReference type="SAM" id="MobiDB-lite"/>
    </source>
</evidence>
<feature type="domain" description="Ig-like" evidence="7">
    <location>
        <begin position="441"/>
        <end position="561"/>
    </location>
</feature>
<dbReference type="Gene3D" id="2.60.40.10">
    <property type="entry name" value="Immunoglobulins"/>
    <property type="match status" value="1"/>
</dbReference>
<evidence type="ECO:0000256" key="1">
    <source>
        <dbReference type="ARBA" id="ARBA00004479"/>
    </source>
</evidence>
<dbReference type="GO" id="GO:0005886">
    <property type="term" value="C:plasma membrane"/>
    <property type="evidence" value="ECO:0007669"/>
    <property type="project" value="TreeGrafter"/>
</dbReference>
<dbReference type="PANTHER" id="PTHR11640">
    <property type="entry name" value="NEPHRIN"/>
    <property type="match status" value="1"/>
</dbReference>
<accession>A0A0X3P3F5</accession>
<feature type="region of interest" description="Disordered" evidence="6">
    <location>
        <begin position="478"/>
        <end position="499"/>
    </location>
</feature>
<keyword evidence="3" id="KW-1015">Disulfide bond</keyword>
<dbReference type="InterPro" id="IPR013783">
    <property type="entry name" value="Ig-like_fold"/>
</dbReference>
<evidence type="ECO:0000256" key="4">
    <source>
        <dbReference type="ARBA" id="ARBA00023180"/>
    </source>
</evidence>
<dbReference type="GO" id="GO:0050839">
    <property type="term" value="F:cell adhesion molecule binding"/>
    <property type="evidence" value="ECO:0007669"/>
    <property type="project" value="TreeGrafter"/>
</dbReference>
<dbReference type="SUPFAM" id="SSF48726">
    <property type="entry name" value="Immunoglobulin"/>
    <property type="match status" value="1"/>
</dbReference>
<protein>
    <recommendedName>
        <fullName evidence="7">Ig-like domain-containing protein</fullName>
    </recommendedName>
</protein>
<dbReference type="PANTHER" id="PTHR11640:SF164">
    <property type="entry name" value="MAM DOMAIN-CONTAINING GLYCOSYLPHOSPHATIDYLINOSITOL ANCHOR PROTEIN 1"/>
    <property type="match status" value="1"/>
</dbReference>